<evidence type="ECO:0000259" key="1">
    <source>
        <dbReference type="Pfam" id="PF17919"/>
    </source>
</evidence>
<feature type="non-terminal residue" evidence="2">
    <location>
        <position position="1"/>
    </location>
</feature>
<dbReference type="EMBL" id="JAUCMX010000019">
    <property type="protein sequence ID" value="KAK3516954.1"/>
    <property type="molecule type" value="Genomic_DNA"/>
</dbReference>
<sequence length="192" mass="22158">LPPLAFRYRILSLKWIQWSMHTFRQLQRPPPAQYLGYVISQRGVEMGSSKVMAVMDWPEQRTIKELKRFLGFENFYHRFIRNYSSIANPLTSLLWGKPRQLHWTEQAHAAFAQQKRSSTTAPILRHLDPSLPFIVEVDASSCGIGAVLSQHDGDPGKLYPCAYFSRKLTPAEANYDVGNRELLPIKEALEEW</sequence>
<reference evidence="2" key="1">
    <citation type="submission" date="2023-06" db="EMBL/GenBank/DDBJ databases">
        <title>Male Hemibagrus guttatus genome.</title>
        <authorList>
            <person name="Bian C."/>
        </authorList>
    </citation>
    <scope>NUCLEOTIDE SEQUENCE</scope>
    <source>
        <strain evidence="2">Male_cb2023</strain>
        <tissue evidence="2">Muscle</tissue>
    </source>
</reference>
<accession>A0AAE0QB47</accession>
<dbReference type="SUPFAM" id="SSF56672">
    <property type="entry name" value="DNA/RNA polymerases"/>
    <property type="match status" value="1"/>
</dbReference>
<organism evidence="2 3">
    <name type="scientific">Hemibagrus guttatus</name>
    <dbReference type="NCBI Taxonomy" id="175788"/>
    <lineage>
        <taxon>Eukaryota</taxon>
        <taxon>Metazoa</taxon>
        <taxon>Chordata</taxon>
        <taxon>Craniata</taxon>
        <taxon>Vertebrata</taxon>
        <taxon>Euteleostomi</taxon>
        <taxon>Actinopterygii</taxon>
        <taxon>Neopterygii</taxon>
        <taxon>Teleostei</taxon>
        <taxon>Ostariophysi</taxon>
        <taxon>Siluriformes</taxon>
        <taxon>Bagridae</taxon>
        <taxon>Hemibagrus</taxon>
    </lineage>
</organism>
<evidence type="ECO:0000313" key="3">
    <source>
        <dbReference type="Proteomes" id="UP001274896"/>
    </source>
</evidence>
<dbReference type="Proteomes" id="UP001274896">
    <property type="component" value="Unassembled WGS sequence"/>
</dbReference>
<protein>
    <recommendedName>
        <fullName evidence="1">Reverse transcriptase/retrotransposon-derived protein RNase H-like domain-containing protein</fullName>
    </recommendedName>
</protein>
<dbReference type="InterPro" id="IPR043502">
    <property type="entry name" value="DNA/RNA_pol_sf"/>
</dbReference>
<name>A0AAE0QB47_9TELE</name>
<evidence type="ECO:0000313" key="2">
    <source>
        <dbReference type="EMBL" id="KAK3516954.1"/>
    </source>
</evidence>
<dbReference type="Gene3D" id="3.30.70.270">
    <property type="match status" value="1"/>
</dbReference>
<gene>
    <name evidence="2" type="ORF">QTP70_028250</name>
</gene>
<feature type="domain" description="Reverse transcriptase/retrotransposon-derived protein RNase H-like" evidence="1">
    <location>
        <begin position="103"/>
        <end position="192"/>
    </location>
</feature>
<proteinExistence type="predicted"/>
<comment type="caution">
    <text evidence="2">The sequence shown here is derived from an EMBL/GenBank/DDBJ whole genome shotgun (WGS) entry which is preliminary data.</text>
</comment>
<dbReference type="InterPro" id="IPR043128">
    <property type="entry name" value="Rev_trsase/Diguanyl_cyclase"/>
</dbReference>
<dbReference type="PANTHER" id="PTHR34072:SF52">
    <property type="entry name" value="RIBONUCLEASE H"/>
    <property type="match status" value="1"/>
</dbReference>
<keyword evidence="3" id="KW-1185">Reference proteome</keyword>
<dbReference type="AlphaFoldDB" id="A0AAE0QB47"/>
<dbReference type="FunFam" id="3.30.70.270:FF:000020">
    <property type="entry name" value="Transposon Tf2-6 polyprotein-like Protein"/>
    <property type="match status" value="1"/>
</dbReference>
<dbReference type="PANTHER" id="PTHR34072">
    <property type="entry name" value="ENZYMATIC POLYPROTEIN-RELATED"/>
    <property type="match status" value="1"/>
</dbReference>
<dbReference type="Pfam" id="PF17919">
    <property type="entry name" value="RT_RNaseH_2"/>
    <property type="match status" value="1"/>
</dbReference>
<dbReference type="InterPro" id="IPR041577">
    <property type="entry name" value="RT_RNaseH_2"/>
</dbReference>